<evidence type="ECO:0000313" key="2">
    <source>
        <dbReference type="EMBL" id="AZI45173.1"/>
    </source>
</evidence>
<feature type="domain" description="VWFA" evidence="1">
    <location>
        <begin position="51"/>
        <end position="223"/>
    </location>
</feature>
<dbReference type="InterPro" id="IPR036465">
    <property type="entry name" value="vWFA_dom_sf"/>
</dbReference>
<dbReference type="SMART" id="SM00327">
    <property type="entry name" value="VWA"/>
    <property type="match status" value="1"/>
</dbReference>
<organism evidence="2 3">
    <name type="scientific">Deinococcus psychrotolerans</name>
    <dbReference type="NCBI Taxonomy" id="2489213"/>
    <lineage>
        <taxon>Bacteria</taxon>
        <taxon>Thermotogati</taxon>
        <taxon>Deinococcota</taxon>
        <taxon>Deinococci</taxon>
        <taxon>Deinococcales</taxon>
        <taxon>Deinococcaceae</taxon>
        <taxon>Deinococcus</taxon>
    </lineage>
</organism>
<dbReference type="InterPro" id="IPR051266">
    <property type="entry name" value="CLCR"/>
</dbReference>
<keyword evidence="3" id="KW-1185">Reference proteome</keyword>
<dbReference type="AlphaFoldDB" id="A0A3G8YJN5"/>
<dbReference type="PANTHER" id="PTHR10579">
    <property type="entry name" value="CALCIUM-ACTIVATED CHLORIDE CHANNEL REGULATOR"/>
    <property type="match status" value="1"/>
</dbReference>
<dbReference type="Pfam" id="PF13768">
    <property type="entry name" value="VWA_3"/>
    <property type="match status" value="1"/>
</dbReference>
<dbReference type="EMBL" id="CP034187">
    <property type="protein sequence ID" value="AZI45173.1"/>
    <property type="molecule type" value="Genomic_DNA"/>
</dbReference>
<geneLocation type="plasmid" evidence="2 3">
    <name>unnamed3</name>
</geneLocation>
<protein>
    <submittedName>
        <fullName evidence="2">VWA domain-containing protein</fullName>
    </submittedName>
</protein>
<dbReference type="SUPFAM" id="SSF53300">
    <property type="entry name" value="vWA-like"/>
    <property type="match status" value="1"/>
</dbReference>
<evidence type="ECO:0000313" key="3">
    <source>
        <dbReference type="Proteomes" id="UP000276417"/>
    </source>
</evidence>
<name>A0A3G8YJN5_9DEIO</name>
<dbReference type="PANTHER" id="PTHR10579:SF43">
    <property type="entry name" value="ZINC FINGER (C3HC4-TYPE RING FINGER) FAMILY PROTEIN"/>
    <property type="match status" value="1"/>
</dbReference>
<sequence length="420" mass="45217">MAHTPVAGQPRIELLPLKTALSAGSPNELTLLARIHPAAAPQSSGPRPPLNLSLVIDRSSSMSGMPLEMAKEATQIAIRALQPQDRVSVVTFDNEVEVLIPSQLVTDPEALCQQVAQVRSRGSTALHAGWLEGATLTAQHHQVQTLNRVLLLSDGQTNHGEQRPKVIAEHVKGLTARGVGTSTIGLGRSYDEDLLKGMADAGDGNYEHIENAEALPAYFEAELQGLTRTTGHTVSLGVEPNADLGNVRVKVLNAFPVNSLGRSQLPNLISGRPLEVMLSLSLTDLPLSADLGITRLRLAWTDRSGVRHHVRSQLNLPVVSSAAHATLPEDARVRLALELLEAARVRQEAVTYADAGQVSRSTEVLMEHRRKLASLPQTPELAAEMHALSALSVGFMSDAGLARKRATSQSYDRRNSKPQR</sequence>
<keyword evidence="2" id="KW-0614">Plasmid</keyword>
<dbReference type="Gene3D" id="3.40.50.410">
    <property type="entry name" value="von Willebrand factor, type A domain"/>
    <property type="match status" value="1"/>
</dbReference>
<dbReference type="PROSITE" id="PS50234">
    <property type="entry name" value="VWFA"/>
    <property type="match status" value="1"/>
</dbReference>
<reference evidence="2 3" key="1">
    <citation type="submission" date="2018-11" db="EMBL/GenBank/DDBJ databases">
        <title>Deinococcus shelandsis sp. nov., isolated from South Shetland Islands soil of Antarctica.</title>
        <authorList>
            <person name="Tian J."/>
        </authorList>
    </citation>
    <scope>NUCLEOTIDE SEQUENCE [LARGE SCALE GENOMIC DNA]</scope>
    <source>
        <strain evidence="2 3">S14-83T</strain>
        <plasmid evidence="2 3">unnamed3</plasmid>
    </source>
</reference>
<accession>A0A3G8YJN5</accession>
<dbReference type="RefSeq" id="WP_124875524.1">
    <property type="nucleotide sequence ID" value="NZ_CP034187.1"/>
</dbReference>
<dbReference type="OrthoDB" id="9781333at2"/>
<dbReference type="InterPro" id="IPR002035">
    <property type="entry name" value="VWF_A"/>
</dbReference>
<proteinExistence type="predicted"/>
<gene>
    <name evidence="2" type="ORF">EHF33_19875</name>
</gene>
<evidence type="ECO:0000259" key="1">
    <source>
        <dbReference type="PROSITE" id="PS50234"/>
    </source>
</evidence>
<dbReference type="Proteomes" id="UP000276417">
    <property type="component" value="Plasmid unnamed3"/>
</dbReference>
<dbReference type="KEGG" id="dph:EHF33_19875"/>